<keyword evidence="12 15" id="KW-0503">Monooxygenase</keyword>
<dbReference type="GeneID" id="115631284"/>
<dbReference type="InterPro" id="IPR050476">
    <property type="entry name" value="Insect_CytP450_Detox"/>
</dbReference>
<evidence type="ECO:0000256" key="3">
    <source>
        <dbReference type="ARBA" id="ARBA00004174"/>
    </source>
</evidence>
<feature type="transmembrane region" description="Helical" evidence="16">
    <location>
        <begin position="246"/>
        <end position="267"/>
    </location>
</feature>
<keyword evidence="11 14" id="KW-0408">Iron</keyword>
<dbReference type="Proteomes" id="UP000504634">
    <property type="component" value="Unplaced"/>
</dbReference>
<proteinExistence type="inferred from homology"/>
<evidence type="ECO:0000256" key="7">
    <source>
        <dbReference type="ARBA" id="ARBA00022723"/>
    </source>
</evidence>
<evidence type="ECO:0000256" key="12">
    <source>
        <dbReference type="ARBA" id="ARBA00023033"/>
    </source>
</evidence>
<keyword evidence="9" id="KW-0492">Microsome</keyword>
<comment type="similarity">
    <text evidence="5 15">Belongs to the cytochrome P450 family.</text>
</comment>
<dbReference type="PRINTS" id="PR00385">
    <property type="entry name" value="P450"/>
</dbReference>
<dbReference type="GO" id="GO:0016705">
    <property type="term" value="F:oxidoreductase activity, acting on paired donors, with incorporation or reduction of molecular oxygen"/>
    <property type="evidence" value="ECO:0007669"/>
    <property type="project" value="InterPro"/>
</dbReference>
<dbReference type="OrthoDB" id="2789670at2759"/>
<evidence type="ECO:0000256" key="4">
    <source>
        <dbReference type="ARBA" id="ARBA00004406"/>
    </source>
</evidence>
<reference evidence="18" key="1">
    <citation type="submission" date="2025-08" db="UniProtKB">
        <authorList>
            <consortium name="RefSeq"/>
        </authorList>
    </citation>
    <scope>IDENTIFICATION</scope>
    <source>
        <strain evidence="18">11010-0011.00</strain>
        <tissue evidence="18">Whole body</tissue>
    </source>
</reference>
<feature type="transmembrane region" description="Helical" evidence="16">
    <location>
        <begin position="23"/>
        <end position="45"/>
    </location>
</feature>
<evidence type="ECO:0000313" key="17">
    <source>
        <dbReference type="Proteomes" id="UP000504634"/>
    </source>
</evidence>
<evidence type="ECO:0000256" key="10">
    <source>
        <dbReference type="ARBA" id="ARBA00023002"/>
    </source>
</evidence>
<evidence type="ECO:0000256" key="13">
    <source>
        <dbReference type="ARBA" id="ARBA00023136"/>
    </source>
</evidence>
<evidence type="ECO:0000256" key="8">
    <source>
        <dbReference type="ARBA" id="ARBA00022824"/>
    </source>
</evidence>
<dbReference type="PANTHER" id="PTHR24292:SF84">
    <property type="entry name" value="CYTOCHROME P450 28A5-RELATED"/>
    <property type="match status" value="1"/>
</dbReference>
<evidence type="ECO:0000256" key="1">
    <source>
        <dbReference type="ARBA" id="ARBA00001971"/>
    </source>
</evidence>
<protein>
    <submittedName>
        <fullName evidence="18">Probable cytochrome P450 309a2</fullName>
    </submittedName>
</protein>
<keyword evidence="16" id="KW-0812">Transmembrane</keyword>
<evidence type="ECO:0000256" key="14">
    <source>
        <dbReference type="PIRSR" id="PIRSR602401-1"/>
    </source>
</evidence>
<name>A0A6J2U9K3_DROLE</name>
<dbReference type="GO" id="GO:0005506">
    <property type="term" value="F:iron ion binding"/>
    <property type="evidence" value="ECO:0007669"/>
    <property type="project" value="InterPro"/>
</dbReference>
<keyword evidence="17" id="KW-1185">Reference proteome</keyword>
<dbReference type="InterPro" id="IPR002401">
    <property type="entry name" value="Cyt_P450_E_grp-I"/>
</dbReference>
<keyword evidence="7 14" id="KW-0479">Metal-binding</keyword>
<dbReference type="PANTHER" id="PTHR24292">
    <property type="entry name" value="CYTOCHROME P450"/>
    <property type="match status" value="1"/>
</dbReference>
<comment type="cofactor">
    <cofactor evidence="1 14">
        <name>heme</name>
        <dbReference type="ChEBI" id="CHEBI:30413"/>
    </cofactor>
</comment>
<evidence type="ECO:0000256" key="5">
    <source>
        <dbReference type="ARBA" id="ARBA00010617"/>
    </source>
</evidence>
<dbReference type="InterPro" id="IPR036396">
    <property type="entry name" value="Cyt_P450_sf"/>
</dbReference>
<keyword evidence="10 15" id="KW-0560">Oxidoreductase</keyword>
<feature type="binding site" description="axial binding residue" evidence="14">
    <location>
        <position position="474"/>
    </location>
    <ligand>
        <name>heme</name>
        <dbReference type="ChEBI" id="CHEBI:30413"/>
    </ligand>
    <ligandPart>
        <name>Fe</name>
        <dbReference type="ChEBI" id="CHEBI:18248"/>
    </ligandPart>
</feature>
<dbReference type="GO" id="GO:0020037">
    <property type="term" value="F:heme binding"/>
    <property type="evidence" value="ECO:0007669"/>
    <property type="project" value="InterPro"/>
</dbReference>
<evidence type="ECO:0000256" key="15">
    <source>
        <dbReference type="RuleBase" id="RU000461"/>
    </source>
</evidence>
<keyword evidence="6 14" id="KW-0349">Heme</keyword>
<dbReference type="Gene3D" id="1.10.630.10">
    <property type="entry name" value="Cytochrome P450"/>
    <property type="match status" value="1"/>
</dbReference>
<dbReference type="SUPFAM" id="SSF48264">
    <property type="entry name" value="Cytochrome P450"/>
    <property type="match status" value="1"/>
</dbReference>
<dbReference type="PROSITE" id="PS00086">
    <property type="entry name" value="CYTOCHROME_P450"/>
    <property type="match status" value="1"/>
</dbReference>
<keyword evidence="8" id="KW-0256">Endoplasmic reticulum</keyword>
<accession>A0A6J2U9K3</accession>
<keyword evidence="16" id="KW-1133">Transmembrane helix</keyword>
<dbReference type="InterPro" id="IPR001128">
    <property type="entry name" value="Cyt_P450"/>
</dbReference>
<dbReference type="CDD" id="cd11056">
    <property type="entry name" value="CYP6-like"/>
    <property type="match status" value="1"/>
</dbReference>
<organism evidence="17 18">
    <name type="scientific">Drosophila lebanonensis</name>
    <name type="common">Fruit fly</name>
    <name type="synonym">Scaptodrosophila lebanonensis</name>
    <dbReference type="NCBI Taxonomy" id="7225"/>
    <lineage>
        <taxon>Eukaryota</taxon>
        <taxon>Metazoa</taxon>
        <taxon>Ecdysozoa</taxon>
        <taxon>Arthropoda</taxon>
        <taxon>Hexapoda</taxon>
        <taxon>Insecta</taxon>
        <taxon>Pterygota</taxon>
        <taxon>Neoptera</taxon>
        <taxon>Endopterygota</taxon>
        <taxon>Diptera</taxon>
        <taxon>Brachycera</taxon>
        <taxon>Muscomorpha</taxon>
        <taxon>Ephydroidea</taxon>
        <taxon>Drosophilidae</taxon>
        <taxon>Scaptodrosophila</taxon>
    </lineage>
</organism>
<sequence length="529" mass="61094">MPHPRHQLRSSGWGCTHVKRGNMYLIITVGLLILHIALLPIYLYLTWHHKYWRKRGLITARPLTLLGTYPGILTRSRNLVQDVQKVYNKYKGKHRAVGVFVTRQPQILVLDPLLAHEVLVTNFRCYRDSLPSDYIKHARSDKYARRNPFWASGETWRILRSDGQAGICTHRLKQAYSIWEHSGKKLMEYLTEQVSLHNNVVEARDLCFRYTADVMADFIWGIDVGTLTRPGERNKIQEMASKWTNYAFYMLSIFMASIVAPISRLILRLRFYPKDTDDFFSNLTHESIQLRLSAGDSCNRNDYLSHLLELRELKNASHDDLVGHALTVMLDGYDTTGAALLHALYYLSGNSQAQQKLRNELLQNLNSDKSISYEQLCGLPYLEQCVYESLRLSSLIPQYTKICTRPTNILLNPQKILEVEEGMTIMIPNYQFHHDKQYFPEPEAFRPERFDGGLHHELIKLGHLLPFSDGPRICMGRHLALLTLKSALLHIISEFQVVRGREKIRVGGDSGFGIVLQGDVKLEFRQFVR</sequence>
<gene>
    <name evidence="18" type="primary">LOC115631284</name>
</gene>
<dbReference type="Pfam" id="PF00067">
    <property type="entry name" value="p450"/>
    <property type="match status" value="1"/>
</dbReference>
<dbReference type="GO" id="GO:0004497">
    <property type="term" value="F:monooxygenase activity"/>
    <property type="evidence" value="ECO:0007669"/>
    <property type="project" value="UniProtKB-KW"/>
</dbReference>
<dbReference type="AlphaFoldDB" id="A0A6J2U9K3"/>
<evidence type="ECO:0000256" key="6">
    <source>
        <dbReference type="ARBA" id="ARBA00022617"/>
    </source>
</evidence>
<evidence type="ECO:0000256" key="9">
    <source>
        <dbReference type="ARBA" id="ARBA00022848"/>
    </source>
</evidence>
<keyword evidence="13 16" id="KW-0472">Membrane</keyword>
<comment type="subcellular location">
    <subcellularLocation>
        <location evidence="4">Endoplasmic reticulum membrane</location>
        <topology evidence="4">Peripheral membrane protein</topology>
    </subcellularLocation>
    <subcellularLocation>
        <location evidence="3">Microsome membrane</location>
        <topology evidence="3">Peripheral membrane protein</topology>
    </subcellularLocation>
</comment>
<evidence type="ECO:0000256" key="16">
    <source>
        <dbReference type="SAM" id="Phobius"/>
    </source>
</evidence>
<dbReference type="PRINTS" id="PR00463">
    <property type="entry name" value="EP450I"/>
</dbReference>
<dbReference type="InterPro" id="IPR017972">
    <property type="entry name" value="Cyt_P450_CS"/>
</dbReference>
<evidence type="ECO:0000256" key="2">
    <source>
        <dbReference type="ARBA" id="ARBA00003690"/>
    </source>
</evidence>
<evidence type="ECO:0000256" key="11">
    <source>
        <dbReference type="ARBA" id="ARBA00023004"/>
    </source>
</evidence>
<comment type="function">
    <text evidence="2">May be involved in the metabolism of insect hormones and in the breakdown of synthetic insecticides.</text>
</comment>
<dbReference type="RefSeq" id="XP_030383857.1">
    <property type="nucleotide sequence ID" value="XM_030527997.1"/>
</dbReference>
<evidence type="ECO:0000313" key="18">
    <source>
        <dbReference type="RefSeq" id="XP_030383857.1"/>
    </source>
</evidence>
<dbReference type="GO" id="GO:0005789">
    <property type="term" value="C:endoplasmic reticulum membrane"/>
    <property type="evidence" value="ECO:0007669"/>
    <property type="project" value="UniProtKB-SubCell"/>
</dbReference>